<organism evidence="2">
    <name type="scientific">Caenorhabditis remanei</name>
    <name type="common">Caenorhabditis vulgaris</name>
    <dbReference type="NCBI Taxonomy" id="31234"/>
    <lineage>
        <taxon>Eukaryota</taxon>
        <taxon>Metazoa</taxon>
        <taxon>Ecdysozoa</taxon>
        <taxon>Nematoda</taxon>
        <taxon>Chromadorea</taxon>
        <taxon>Rhabditida</taxon>
        <taxon>Rhabditina</taxon>
        <taxon>Rhabditomorpha</taxon>
        <taxon>Rhabditoidea</taxon>
        <taxon>Rhabditidae</taxon>
        <taxon>Peloderinae</taxon>
        <taxon>Caenorhabditis</taxon>
    </lineage>
</organism>
<evidence type="ECO:0000313" key="1">
    <source>
        <dbReference type="EMBL" id="EFP08138.1"/>
    </source>
</evidence>
<name>E3MS09_CAERE</name>
<proteinExistence type="predicted"/>
<accession>E3MS09</accession>
<gene>
    <name evidence="1" type="ORF">CRE_17303</name>
</gene>
<protein>
    <submittedName>
        <fullName evidence="1">Uncharacterized protein</fullName>
    </submittedName>
</protein>
<reference evidence="1" key="1">
    <citation type="submission" date="2007-07" db="EMBL/GenBank/DDBJ databases">
        <title>PCAP assembly of the Caenorhabditis remanei genome.</title>
        <authorList>
            <consortium name="The Caenorhabditis remanei Sequencing Consortium"/>
            <person name="Wilson R.K."/>
        </authorList>
    </citation>
    <scope>NUCLEOTIDE SEQUENCE [LARGE SCALE GENOMIC DNA]</scope>
    <source>
        <strain evidence="1">PB4641</strain>
    </source>
</reference>
<dbReference type="HOGENOM" id="CLU_1251682_0_0_1"/>
<sequence>MSSQKLLSYDLLITVFNLNNPHHLLRFLKNSLIGTQDNEKEEASVDQIKELLKMEKWMNQKRTSLKTKIEKAEKKASSEFGELFFFFILLSAIIVYLIYTGQSISLASRLWLSAGGIFLLSFVGLCCQMTCNPEELSLKKFERLSIGEDDDDDDDDFEYQMNLEKVEVFESLMVLELRNRHHRSIETKSES</sequence>
<dbReference type="Proteomes" id="UP000008281">
    <property type="component" value="Unassembled WGS sequence"/>
</dbReference>
<dbReference type="EMBL" id="DS268471">
    <property type="protein sequence ID" value="EFP08138.1"/>
    <property type="molecule type" value="Genomic_DNA"/>
</dbReference>
<evidence type="ECO:0000313" key="2">
    <source>
        <dbReference type="Proteomes" id="UP000008281"/>
    </source>
</evidence>
<dbReference type="AlphaFoldDB" id="E3MS09"/>
<keyword evidence="2" id="KW-1185">Reference proteome</keyword>